<keyword evidence="2" id="KW-0472">Membrane</keyword>
<name>A0A165HEK0_EXIGL</name>
<dbReference type="EMBL" id="KV426019">
    <property type="protein sequence ID" value="KZV91850.1"/>
    <property type="molecule type" value="Genomic_DNA"/>
</dbReference>
<gene>
    <name evidence="3" type="ORF">EXIGLDRAFT_836828</name>
</gene>
<evidence type="ECO:0000313" key="4">
    <source>
        <dbReference type="Proteomes" id="UP000077266"/>
    </source>
</evidence>
<sequence length="413" mass="43609">MPDPTSQDVVVQDGDPSIAFAPPGDWIPLTNDQEYSGGTLRISWNESATISFSFVGSYFWYFGDLNFDHGRFKISIDNDTGTISTSYNPNGIAVQSLFSQSVDPGPHSVTITNLDNTNATVLDYFAYVDRAAETVQKVTGNHSFTPYTAAVTATSDTIVQADNSSAVTYSNPAQWTVGGSVSSAYHLTYNNGASVSFEFTGEYVWFYADRNFDHGPFLASIDGGAATMFSSYSAVYTDPNALFSRAVSPGHHVLTITNAAAGTGLGVAYFAYRPTNLSANTTPSSSTASSPPALPESSGSSTPTTIPSPNNGGLPIGAIIGIAIGVAVVILLVLTGLFLLRERRRARRQPQPTQGMIYTPQPWGPSPSGVQYGVVQQGEPVEYGLPTYGQSVGSSAPGSTSVSGEPPAPRRKS</sequence>
<feature type="compositionally biased region" description="Polar residues" evidence="1">
    <location>
        <begin position="388"/>
        <end position="403"/>
    </location>
</feature>
<organism evidence="3 4">
    <name type="scientific">Exidia glandulosa HHB12029</name>
    <dbReference type="NCBI Taxonomy" id="1314781"/>
    <lineage>
        <taxon>Eukaryota</taxon>
        <taxon>Fungi</taxon>
        <taxon>Dikarya</taxon>
        <taxon>Basidiomycota</taxon>
        <taxon>Agaricomycotina</taxon>
        <taxon>Agaricomycetes</taxon>
        <taxon>Auriculariales</taxon>
        <taxon>Exidiaceae</taxon>
        <taxon>Exidia</taxon>
    </lineage>
</organism>
<keyword evidence="4" id="KW-1185">Reference proteome</keyword>
<dbReference type="InParanoid" id="A0A165HEK0"/>
<accession>A0A165HEK0</accession>
<dbReference type="Gene3D" id="2.60.120.260">
    <property type="entry name" value="Galactose-binding domain-like"/>
    <property type="match status" value="2"/>
</dbReference>
<dbReference type="Proteomes" id="UP000077266">
    <property type="component" value="Unassembled WGS sequence"/>
</dbReference>
<dbReference type="STRING" id="1314781.A0A165HEK0"/>
<evidence type="ECO:0000256" key="1">
    <source>
        <dbReference type="SAM" id="MobiDB-lite"/>
    </source>
</evidence>
<protein>
    <recommendedName>
        <fullName evidence="5">Transmembrane protein</fullName>
    </recommendedName>
</protein>
<keyword evidence="2" id="KW-0812">Transmembrane</keyword>
<dbReference type="AlphaFoldDB" id="A0A165HEK0"/>
<proteinExistence type="predicted"/>
<dbReference type="OrthoDB" id="2563669at2759"/>
<keyword evidence="2" id="KW-1133">Transmembrane helix</keyword>
<evidence type="ECO:0008006" key="5">
    <source>
        <dbReference type="Google" id="ProtNLM"/>
    </source>
</evidence>
<feature type="region of interest" description="Disordered" evidence="1">
    <location>
        <begin position="280"/>
        <end position="308"/>
    </location>
</feature>
<evidence type="ECO:0000313" key="3">
    <source>
        <dbReference type="EMBL" id="KZV91850.1"/>
    </source>
</evidence>
<feature type="transmembrane region" description="Helical" evidence="2">
    <location>
        <begin position="316"/>
        <end position="340"/>
    </location>
</feature>
<feature type="region of interest" description="Disordered" evidence="1">
    <location>
        <begin position="346"/>
        <end position="413"/>
    </location>
</feature>
<evidence type="ECO:0000256" key="2">
    <source>
        <dbReference type="SAM" id="Phobius"/>
    </source>
</evidence>
<reference evidence="3 4" key="1">
    <citation type="journal article" date="2016" name="Mol. Biol. Evol.">
        <title>Comparative Genomics of Early-Diverging Mushroom-Forming Fungi Provides Insights into the Origins of Lignocellulose Decay Capabilities.</title>
        <authorList>
            <person name="Nagy L.G."/>
            <person name="Riley R."/>
            <person name="Tritt A."/>
            <person name="Adam C."/>
            <person name="Daum C."/>
            <person name="Floudas D."/>
            <person name="Sun H."/>
            <person name="Yadav J.S."/>
            <person name="Pangilinan J."/>
            <person name="Larsson K.H."/>
            <person name="Matsuura K."/>
            <person name="Barry K."/>
            <person name="Labutti K."/>
            <person name="Kuo R."/>
            <person name="Ohm R.A."/>
            <person name="Bhattacharya S.S."/>
            <person name="Shirouzu T."/>
            <person name="Yoshinaga Y."/>
            <person name="Martin F.M."/>
            <person name="Grigoriev I.V."/>
            <person name="Hibbett D.S."/>
        </authorList>
    </citation>
    <scope>NUCLEOTIDE SEQUENCE [LARGE SCALE GENOMIC DNA]</scope>
    <source>
        <strain evidence="3 4">HHB12029</strain>
    </source>
</reference>